<dbReference type="InterPro" id="IPR014408">
    <property type="entry name" value="dGMP_Pdiesterase_EAL/HD-GYP"/>
</dbReference>
<dbReference type="EMBL" id="JADKNH010000012">
    <property type="protein sequence ID" value="MBF4695009.1"/>
    <property type="molecule type" value="Genomic_DNA"/>
</dbReference>
<feature type="domain" description="HDOD" evidence="2">
    <location>
        <begin position="202"/>
        <end position="389"/>
    </location>
</feature>
<dbReference type="RefSeq" id="WP_194703251.1">
    <property type="nucleotide sequence ID" value="NZ_JADKNH010000012.1"/>
</dbReference>
<dbReference type="SUPFAM" id="SSF141868">
    <property type="entry name" value="EAL domain-like"/>
    <property type="match status" value="1"/>
</dbReference>
<dbReference type="PROSITE" id="PS51833">
    <property type="entry name" value="HDOD"/>
    <property type="match status" value="1"/>
</dbReference>
<name>A0ABR9ZX22_9FIRM</name>
<dbReference type="PIRSF" id="PIRSF003180">
    <property type="entry name" value="DiGMPpdiest_YuxH"/>
    <property type="match status" value="1"/>
</dbReference>
<reference evidence="3 4" key="1">
    <citation type="submission" date="2020-11" db="EMBL/GenBank/DDBJ databases">
        <title>Fusibacter basophilias sp. nov.</title>
        <authorList>
            <person name="Qiu D."/>
        </authorList>
    </citation>
    <scope>NUCLEOTIDE SEQUENCE [LARGE SCALE GENOMIC DNA]</scope>
    <source>
        <strain evidence="3 4">Q10-2</strain>
    </source>
</reference>
<dbReference type="Gene3D" id="3.20.20.450">
    <property type="entry name" value="EAL domain"/>
    <property type="match status" value="1"/>
</dbReference>
<dbReference type="Pfam" id="PF08668">
    <property type="entry name" value="HDOD"/>
    <property type="match status" value="1"/>
</dbReference>
<dbReference type="InterPro" id="IPR013976">
    <property type="entry name" value="HDOD"/>
</dbReference>
<dbReference type="SUPFAM" id="SSF109604">
    <property type="entry name" value="HD-domain/PDEase-like"/>
    <property type="match status" value="1"/>
</dbReference>
<evidence type="ECO:0000313" key="4">
    <source>
        <dbReference type="Proteomes" id="UP000614200"/>
    </source>
</evidence>
<dbReference type="PANTHER" id="PTHR33525">
    <property type="match status" value="1"/>
</dbReference>
<evidence type="ECO:0000313" key="3">
    <source>
        <dbReference type="EMBL" id="MBF4695009.1"/>
    </source>
</evidence>
<gene>
    <name evidence="3" type="ORF">ISU02_18065</name>
</gene>
<dbReference type="Proteomes" id="UP000614200">
    <property type="component" value="Unassembled WGS sequence"/>
</dbReference>
<proteinExistence type="predicted"/>
<dbReference type="PROSITE" id="PS50883">
    <property type="entry name" value="EAL"/>
    <property type="match status" value="1"/>
</dbReference>
<dbReference type="Pfam" id="PF00563">
    <property type="entry name" value="EAL"/>
    <property type="match status" value="1"/>
</dbReference>
<keyword evidence="4" id="KW-1185">Reference proteome</keyword>
<protein>
    <submittedName>
        <fullName evidence="3">HDOD domain-containing protein</fullName>
    </submittedName>
</protein>
<comment type="caution">
    <text evidence="3">The sequence shown here is derived from an EMBL/GenBank/DDBJ whole genome shotgun (WGS) entry which is preliminary data.</text>
</comment>
<sequence length="408" mass="46848">MKTMDVFLARQPIFNIKKQVVAYEILYRQGVKNIYEGDYDGDLATTTVVSDALVNFGIDGLTNGKKAFINFTKNLLMENLPLMITPESLTVEILETVEVDQKFVDKIRYLKGKGYTIALDDFVDNEKFEAIMPYVDIIKVDFLVLGYEGRKIVADKYSNKGVKLLAEKVESYRDFEEAVKLGYVLFQGFFFEKPVVCKSKGINVATFNYMEILKETVNDEPSFEKLSTIVKSDMSLTYKLLRLINSPAFYRSSEITSINHALTMLGLNEIRKWVTLIMLRDVSSEKPDEIIKVSLIRAIFSERVSPYFGLKERDMESFLLGLFSLIDTIMEKPLFEVLEQLPLKEDVKGALLGLKNPFHDLLRLLKYYEKGNWDMIIDITAQYDVDYGMINQLYLDAVILTSKMMNEG</sequence>
<evidence type="ECO:0000259" key="2">
    <source>
        <dbReference type="PROSITE" id="PS51833"/>
    </source>
</evidence>
<evidence type="ECO:0000259" key="1">
    <source>
        <dbReference type="PROSITE" id="PS50883"/>
    </source>
</evidence>
<dbReference type="Gene3D" id="1.10.3210.10">
    <property type="entry name" value="Hypothetical protein af1432"/>
    <property type="match status" value="1"/>
</dbReference>
<dbReference type="InterPro" id="IPR035919">
    <property type="entry name" value="EAL_sf"/>
</dbReference>
<feature type="domain" description="EAL" evidence="1">
    <location>
        <begin position="1"/>
        <end position="208"/>
    </location>
</feature>
<dbReference type="InterPro" id="IPR001633">
    <property type="entry name" value="EAL_dom"/>
</dbReference>
<accession>A0ABR9ZX22</accession>
<organism evidence="3 4">
    <name type="scientific">Fusibacter ferrireducens</name>
    <dbReference type="NCBI Taxonomy" id="2785058"/>
    <lineage>
        <taxon>Bacteria</taxon>
        <taxon>Bacillati</taxon>
        <taxon>Bacillota</taxon>
        <taxon>Clostridia</taxon>
        <taxon>Eubacteriales</taxon>
        <taxon>Eubacteriales Family XII. Incertae Sedis</taxon>
        <taxon>Fusibacter</taxon>
    </lineage>
</organism>
<dbReference type="PANTHER" id="PTHR33525:SF4">
    <property type="entry name" value="CYCLIC DI-GMP PHOSPHODIESTERASE CDGJ"/>
    <property type="match status" value="1"/>
</dbReference>
<dbReference type="InterPro" id="IPR052340">
    <property type="entry name" value="RNase_Y/CdgJ"/>
</dbReference>